<keyword evidence="9" id="KW-0067">ATP-binding</keyword>
<keyword evidence="7" id="KW-0378">Hydrolase</keyword>
<comment type="caution">
    <text evidence="16">The sequence shown here is derived from an EMBL/GenBank/DDBJ whole genome shotgun (WGS) entry which is preliminary data.</text>
</comment>
<evidence type="ECO:0000256" key="10">
    <source>
        <dbReference type="ARBA" id="ARBA00023125"/>
    </source>
</evidence>
<accession>A0ABD1F1C7</accession>
<comment type="similarity">
    <text evidence="2">Belongs to the SNF2/RAD54 helicase family.</text>
</comment>
<dbReference type="InterPro" id="IPR011011">
    <property type="entry name" value="Znf_FYVE_PHD"/>
</dbReference>
<feature type="compositionally biased region" description="Acidic residues" evidence="14">
    <location>
        <begin position="457"/>
        <end position="472"/>
    </location>
</feature>
<evidence type="ECO:0000256" key="13">
    <source>
        <dbReference type="ARBA" id="ARBA00047995"/>
    </source>
</evidence>
<dbReference type="GO" id="GO:0016787">
    <property type="term" value="F:hydrolase activity"/>
    <property type="evidence" value="ECO:0007669"/>
    <property type="project" value="UniProtKB-KW"/>
</dbReference>
<dbReference type="InterPro" id="IPR025766">
    <property type="entry name" value="ADD"/>
</dbReference>
<dbReference type="GO" id="GO:0010468">
    <property type="term" value="P:regulation of gene expression"/>
    <property type="evidence" value="ECO:0007669"/>
    <property type="project" value="UniProtKB-ARBA"/>
</dbReference>
<evidence type="ECO:0000256" key="1">
    <source>
        <dbReference type="ARBA" id="ARBA00004123"/>
    </source>
</evidence>
<evidence type="ECO:0000256" key="2">
    <source>
        <dbReference type="ARBA" id="ARBA00007025"/>
    </source>
</evidence>
<dbReference type="Proteomes" id="UP001566132">
    <property type="component" value="Unassembled WGS sequence"/>
</dbReference>
<evidence type="ECO:0000256" key="6">
    <source>
        <dbReference type="ARBA" id="ARBA00022771"/>
    </source>
</evidence>
<protein>
    <recommendedName>
        <fullName evidence="15">PHD-type domain-containing protein</fullName>
    </recommendedName>
</protein>
<evidence type="ECO:0000256" key="7">
    <source>
        <dbReference type="ARBA" id="ARBA00022801"/>
    </source>
</evidence>
<evidence type="ECO:0000256" key="5">
    <source>
        <dbReference type="ARBA" id="ARBA00022763"/>
    </source>
</evidence>
<evidence type="ECO:0000256" key="9">
    <source>
        <dbReference type="ARBA" id="ARBA00022840"/>
    </source>
</evidence>
<keyword evidence="8" id="KW-0862">Zinc</keyword>
<keyword evidence="6" id="KW-0863">Zinc-finger</keyword>
<keyword evidence="11" id="KW-0234">DNA repair</keyword>
<dbReference type="Gene3D" id="3.30.40.10">
    <property type="entry name" value="Zinc/RING finger domain, C3HC4 (zinc finger)"/>
    <property type="match status" value="1"/>
</dbReference>
<dbReference type="GO" id="GO:0005634">
    <property type="term" value="C:nucleus"/>
    <property type="evidence" value="ECO:0007669"/>
    <property type="project" value="UniProtKB-SubCell"/>
</dbReference>
<evidence type="ECO:0000256" key="3">
    <source>
        <dbReference type="ARBA" id="ARBA00022723"/>
    </source>
</evidence>
<name>A0ABD1F1C7_HYPHA</name>
<keyword evidence="5" id="KW-0227">DNA damage</keyword>
<evidence type="ECO:0000256" key="8">
    <source>
        <dbReference type="ARBA" id="ARBA00022833"/>
    </source>
</evidence>
<evidence type="ECO:0000313" key="16">
    <source>
        <dbReference type="EMBL" id="KAL1509058.1"/>
    </source>
</evidence>
<feature type="region of interest" description="Disordered" evidence="14">
    <location>
        <begin position="442"/>
        <end position="476"/>
    </location>
</feature>
<organism evidence="16 17">
    <name type="scientific">Hypothenemus hampei</name>
    <name type="common">Coffee berry borer</name>
    <dbReference type="NCBI Taxonomy" id="57062"/>
    <lineage>
        <taxon>Eukaryota</taxon>
        <taxon>Metazoa</taxon>
        <taxon>Ecdysozoa</taxon>
        <taxon>Arthropoda</taxon>
        <taxon>Hexapoda</taxon>
        <taxon>Insecta</taxon>
        <taxon>Pterygota</taxon>
        <taxon>Neoptera</taxon>
        <taxon>Endopterygota</taxon>
        <taxon>Coleoptera</taxon>
        <taxon>Polyphaga</taxon>
        <taxon>Cucujiformia</taxon>
        <taxon>Curculionidae</taxon>
        <taxon>Scolytinae</taxon>
        <taxon>Hypothenemus</taxon>
    </lineage>
</organism>
<evidence type="ECO:0000256" key="12">
    <source>
        <dbReference type="ARBA" id="ARBA00023242"/>
    </source>
</evidence>
<feature type="domain" description="PHD-type" evidence="15">
    <location>
        <begin position="276"/>
        <end position="414"/>
    </location>
</feature>
<dbReference type="InterPro" id="IPR052131">
    <property type="entry name" value="ATRX_domain-containing"/>
</dbReference>
<dbReference type="SUPFAM" id="SSF57903">
    <property type="entry name" value="FYVE/PHD zinc finger"/>
    <property type="match status" value="1"/>
</dbReference>
<keyword evidence="12" id="KW-0539">Nucleus</keyword>
<dbReference type="InterPro" id="IPR041430">
    <property type="entry name" value="ADD_ATRX"/>
</dbReference>
<dbReference type="GO" id="GO:0003677">
    <property type="term" value="F:DNA binding"/>
    <property type="evidence" value="ECO:0007669"/>
    <property type="project" value="UniProtKB-KW"/>
</dbReference>
<feature type="compositionally biased region" description="Low complexity" evidence="14">
    <location>
        <begin position="178"/>
        <end position="193"/>
    </location>
</feature>
<dbReference type="PANTHER" id="PTHR46357">
    <property type="entry name" value="TRANSCRIPTIONAL REGULATOR ATRX"/>
    <property type="match status" value="1"/>
</dbReference>
<dbReference type="GO" id="GO:0006281">
    <property type="term" value="P:DNA repair"/>
    <property type="evidence" value="ECO:0007669"/>
    <property type="project" value="UniProtKB-KW"/>
</dbReference>
<dbReference type="GO" id="GO:0003678">
    <property type="term" value="F:DNA helicase activity"/>
    <property type="evidence" value="ECO:0007669"/>
    <property type="project" value="UniProtKB-EC"/>
</dbReference>
<evidence type="ECO:0000256" key="14">
    <source>
        <dbReference type="SAM" id="MobiDB-lite"/>
    </source>
</evidence>
<keyword evidence="17" id="KW-1185">Reference proteome</keyword>
<feature type="region of interest" description="Disordered" evidence="14">
    <location>
        <begin position="150"/>
        <end position="193"/>
    </location>
</feature>
<proteinExistence type="inferred from homology"/>
<keyword evidence="4" id="KW-0547">Nucleotide-binding</keyword>
<gene>
    <name evidence="16" type="ORF">ABEB36_003859</name>
</gene>
<dbReference type="PANTHER" id="PTHR46357:SF1">
    <property type="entry name" value="TRANSCRIPTIONAL REGULATOR ATRX"/>
    <property type="match status" value="1"/>
</dbReference>
<comment type="catalytic activity">
    <reaction evidence="13">
        <text>ATP + H2O = ADP + phosphate + H(+)</text>
        <dbReference type="Rhea" id="RHEA:13065"/>
        <dbReference type="ChEBI" id="CHEBI:15377"/>
        <dbReference type="ChEBI" id="CHEBI:15378"/>
        <dbReference type="ChEBI" id="CHEBI:30616"/>
        <dbReference type="ChEBI" id="CHEBI:43474"/>
        <dbReference type="ChEBI" id="CHEBI:456216"/>
        <dbReference type="EC" id="3.6.4.12"/>
    </reaction>
</comment>
<sequence>MWLSNLNYGKTAFETSRTKRLLIEGNMENNHSNEGNSESLTDKINNMAVGENAPAAFNGENDKNEEHDKDALKEDHHLILQIESNKNLESLKQNVEKTEEPKTYTKNESKEIYSNIETGKELNTETEDLLIISWNDNVCENLNKEESKSISNIKTTEPNPNEKSSEKITGSSNEVIESKSPSKSQSQLSTCSSSTLDADIDDIDEDFDPSLLCPDISMDVDEVPVVTNENQMPETSSSSPLPYEPIFSTVVDEMTGAEVQVNLTPAEMELRSKMFAESSPVQSRKIHCTACNIHLGSALTGANNRFVHPLLKVLICKNCYHFYTSGEFEKDEDGSELYCRWCGQGGQVLCCSNCEYVFCKKCIRNNFGQRKFKEIRDSDDWSCFKCAPEQLSPLRAFCAEFMDYYRTELVRAQALADVNPTLMSTDYTTCCSGQLPKKEDFKTLNIQKNRKKRKDDDNDEDPDYEPVMEDYEPPNKKFALNPLDATTVNITTPGMRQIAPKISTAIMRPMTGQPIRPQVFNIGNTTFRSQGPVYTMSQSVINPANNIGTTQGFIAVSAKPGKPAPGFIQLVQQPHTVTTSNRLQNTFTVVSGVNNGKPMFSTVQTPGSSTSSGIKHEWFEKTVRAAARVNSNLSYTLTQLNRQQSQASTVESLATVHNKLQEVLSTSINTLIQIRKSLRTEFIAGIRNMKFPPAKPHSIPPSSGPIIVKDDDDVILVTPKTTVVSQSHPPPLVLNPAVIRKPQIIKTSPVKPKPSTSTTSNTVPMKGGFLKVRSLSALQTVPSECITIPDDPVVIIDEDSPITNDKNGDEHTICEKPLNDSKANKSNLDNPMEDPNPSLFYNVKEKPSSVVTKMMQVHVLLHRSQEIEERLKRDNFSNSKT</sequence>
<dbReference type="AlphaFoldDB" id="A0ABD1F1C7"/>
<comment type="subcellular location">
    <subcellularLocation>
        <location evidence="1">Nucleus</location>
    </subcellularLocation>
</comment>
<keyword evidence="10" id="KW-0238">DNA-binding</keyword>
<dbReference type="Pfam" id="PF17981">
    <property type="entry name" value="ADD_ATRX"/>
    <property type="match status" value="1"/>
</dbReference>
<evidence type="ECO:0000313" key="17">
    <source>
        <dbReference type="Proteomes" id="UP001566132"/>
    </source>
</evidence>
<dbReference type="InterPro" id="IPR013083">
    <property type="entry name" value="Znf_RING/FYVE/PHD"/>
</dbReference>
<feature type="compositionally biased region" description="Polar residues" evidence="14">
    <location>
        <begin position="150"/>
        <end position="175"/>
    </location>
</feature>
<dbReference type="CDD" id="cd11726">
    <property type="entry name" value="ADDz_ATRX"/>
    <property type="match status" value="1"/>
</dbReference>
<dbReference type="GO" id="GO:0005524">
    <property type="term" value="F:ATP binding"/>
    <property type="evidence" value="ECO:0007669"/>
    <property type="project" value="UniProtKB-KW"/>
</dbReference>
<evidence type="ECO:0000256" key="11">
    <source>
        <dbReference type="ARBA" id="ARBA00023204"/>
    </source>
</evidence>
<evidence type="ECO:0000256" key="4">
    <source>
        <dbReference type="ARBA" id="ARBA00022741"/>
    </source>
</evidence>
<feature type="compositionally biased region" description="Basic and acidic residues" evidence="14">
    <location>
        <begin position="806"/>
        <end position="823"/>
    </location>
</feature>
<keyword evidence="3" id="KW-0479">Metal-binding</keyword>
<dbReference type="EMBL" id="JBDJPC010000003">
    <property type="protein sequence ID" value="KAL1509058.1"/>
    <property type="molecule type" value="Genomic_DNA"/>
</dbReference>
<evidence type="ECO:0000259" key="15">
    <source>
        <dbReference type="PROSITE" id="PS51533"/>
    </source>
</evidence>
<dbReference type="PROSITE" id="PS51533">
    <property type="entry name" value="ADD"/>
    <property type="match status" value="1"/>
</dbReference>
<feature type="region of interest" description="Disordered" evidence="14">
    <location>
        <begin position="799"/>
        <end position="836"/>
    </location>
</feature>
<dbReference type="GO" id="GO:0008270">
    <property type="term" value="F:zinc ion binding"/>
    <property type="evidence" value="ECO:0007669"/>
    <property type="project" value="UniProtKB-KW"/>
</dbReference>
<reference evidence="16 17" key="1">
    <citation type="submission" date="2024-05" db="EMBL/GenBank/DDBJ databases">
        <title>Genetic variation in Jamaican populations of the coffee berry borer (Hypothenemus hampei).</title>
        <authorList>
            <person name="Errbii M."/>
            <person name="Myrie A."/>
        </authorList>
    </citation>
    <scope>NUCLEOTIDE SEQUENCE [LARGE SCALE GENOMIC DNA]</scope>
    <source>
        <strain evidence="16">JA-Hopewell-2020-01-JO</strain>
        <tissue evidence="16">Whole body</tissue>
    </source>
</reference>